<accession>A0AAE3GZE7</accession>
<comment type="caution">
    <text evidence="9">The sequence shown here is derived from an EMBL/GenBank/DDBJ whole genome shotgun (WGS) entry which is preliminary data.</text>
</comment>
<dbReference type="RefSeq" id="WP_254015327.1">
    <property type="nucleotide sequence ID" value="NZ_JAMZMM010000696.1"/>
</dbReference>
<feature type="transmembrane region" description="Helical" evidence="7">
    <location>
        <begin position="350"/>
        <end position="372"/>
    </location>
</feature>
<feature type="transmembrane region" description="Helical" evidence="7">
    <location>
        <begin position="317"/>
        <end position="338"/>
    </location>
</feature>
<evidence type="ECO:0000313" key="10">
    <source>
        <dbReference type="Proteomes" id="UP001204953"/>
    </source>
</evidence>
<dbReference type="PANTHER" id="PTHR43738:SF1">
    <property type="entry name" value="HEMIN TRANSPORT SYSTEM PERMEASE PROTEIN HRTB-RELATED"/>
    <property type="match status" value="1"/>
</dbReference>
<evidence type="ECO:0000313" key="9">
    <source>
        <dbReference type="EMBL" id="MCP2732623.1"/>
    </source>
</evidence>
<evidence type="ECO:0000256" key="2">
    <source>
        <dbReference type="ARBA" id="ARBA00022448"/>
    </source>
</evidence>
<evidence type="ECO:0000256" key="5">
    <source>
        <dbReference type="ARBA" id="ARBA00022989"/>
    </source>
</evidence>
<name>A0AAE3GZE7_9CYAN</name>
<keyword evidence="4 7" id="KW-0812">Transmembrane</keyword>
<keyword evidence="2" id="KW-0813">Transport</keyword>
<evidence type="ECO:0000259" key="8">
    <source>
        <dbReference type="Pfam" id="PF02687"/>
    </source>
</evidence>
<dbReference type="InterPro" id="IPR003838">
    <property type="entry name" value="ABC3_permease_C"/>
</dbReference>
<dbReference type="Pfam" id="PF02687">
    <property type="entry name" value="FtsX"/>
    <property type="match status" value="1"/>
</dbReference>
<proteinExistence type="predicted"/>
<dbReference type="NCBIfam" id="TIGR01185">
    <property type="entry name" value="devC"/>
    <property type="match status" value="1"/>
</dbReference>
<evidence type="ECO:0000256" key="3">
    <source>
        <dbReference type="ARBA" id="ARBA00022475"/>
    </source>
</evidence>
<dbReference type="InterPro" id="IPR005891">
    <property type="entry name" value="DevC"/>
</dbReference>
<evidence type="ECO:0000256" key="6">
    <source>
        <dbReference type="ARBA" id="ARBA00023136"/>
    </source>
</evidence>
<keyword evidence="6 7" id="KW-0472">Membrane</keyword>
<evidence type="ECO:0000256" key="4">
    <source>
        <dbReference type="ARBA" id="ARBA00022692"/>
    </source>
</evidence>
<gene>
    <name evidence="9" type="primary">devC</name>
    <name evidence="9" type="ORF">NJ959_29770</name>
</gene>
<feature type="transmembrane region" description="Helical" evidence="7">
    <location>
        <begin position="260"/>
        <end position="284"/>
    </location>
</feature>
<dbReference type="Proteomes" id="UP001204953">
    <property type="component" value="Unassembled WGS sequence"/>
</dbReference>
<keyword evidence="3" id="KW-1003">Cell membrane</keyword>
<keyword evidence="10" id="KW-1185">Reference proteome</keyword>
<keyword evidence="5 7" id="KW-1133">Transmembrane helix</keyword>
<dbReference type="PIRSF" id="PIRSF031773">
    <property type="entry name" value="DevC"/>
    <property type="match status" value="1"/>
</dbReference>
<organism evidence="9 10">
    <name type="scientific">Limnofasciculus baicalensis BBK-W-15</name>
    <dbReference type="NCBI Taxonomy" id="2699891"/>
    <lineage>
        <taxon>Bacteria</taxon>
        <taxon>Bacillati</taxon>
        <taxon>Cyanobacteriota</taxon>
        <taxon>Cyanophyceae</taxon>
        <taxon>Coleofasciculales</taxon>
        <taxon>Coleofasciculaceae</taxon>
        <taxon>Limnofasciculus</taxon>
        <taxon>Limnofasciculus baicalensis</taxon>
    </lineage>
</organism>
<evidence type="ECO:0000256" key="7">
    <source>
        <dbReference type="SAM" id="Phobius"/>
    </source>
</evidence>
<protein>
    <submittedName>
        <fullName evidence="9">ABC transporter permease DevC</fullName>
    </submittedName>
</protein>
<dbReference type="EMBL" id="JAMZMM010000696">
    <property type="protein sequence ID" value="MCP2732623.1"/>
    <property type="molecule type" value="Genomic_DNA"/>
</dbReference>
<comment type="subcellular location">
    <subcellularLocation>
        <location evidence="1">Cell membrane</location>
        <topology evidence="1">Multi-pass membrane protein</topology>
    </subcellularLocation>
</comment>
<dbReference type="AlphaFoldDB" id="A0AAE3GZE7"/>
<dbReference type="InterPro" id="IPR051125">
    <property type="entry name" value="ABC-4/HrtB_transporter"/>
</dbReference>
<reference evidence="9" key="1">
    <citation type="submission" date="2022-06" db="EMBL/GenBank/DDBJ databases">
        <title>New cyanobacteria of genus Symplocastrum in benthos of Lake Baikal.</title>
        <authorList>
            <person name="Sorokovikova E."/>
            <person name="Tikhonova I."/>
            <person name="Krasnopeev A."/>
            <person name="Evseev P."/>
            <person name="Gladkikh A."/>
            <person name="Belykh O."/>
        </authorList>
    </citation>
    <scope>NUCLEOTIDE SEQUENCE</scope>
    <source>
        <strain evidence="9">BBK-W-15</strain>
    </source>
</reference>
<dbReference type="GO" id="GO:0005886">
    <property type="term" value="C:plasma membrane"/>
    <property type="evidence" value="ECO:0007669"/>
    <property type="project" value="UniProtKB-SubCell"/>
</dbReference>
<sequence>MILKIPLPWLQLTYKKMRFLVALMGIGFAVMLMFLQLGLRDALFDSAVRLHKSLQGDIILLSPLSTASISMESFSQRHLYKALGFEGVESVTPLYVEFAVWKNLKTRRARLIFVIGLNPTQEVLNLAGVKENIDKIKLDDVALFDRTSRPEFGPIPEEYNHGKTIIAEVNGHQVKISGLFQLGTSFGTDGSLILSDDTFFQVFHNRDRGLIDIGLIKLQPEANARIVLENMKNGLSEGVTVLSKQEYIDFEKNYWNTSTAIGFIFYLGAIVGFTVGTIIVYQILYADVSEHLSEYATLKAIGYTNNYLLGVVFQESLILASFGYIPGISISLTLYTIVKQVTLLPIYMSWSRALLILILTISMCIVSGAIAIQKLRDADPVDVF</sequence>
<feature type="domain" description="ABC3 transporter permease C-terminal" evidence="8">
    <location>
        <begin position="269"/>
        <end position="379"/>
    </location>
</feature>
<dbReference type="PANTHER" id="PTHR43738">
    <property type="entry name" value="ABC TRANSPORTER, MEMBRANE PROTEIN"/>
    <property type="match status" value="1"/>
</dbReference>
<evidence type="ECO:0000256" key="1">
    <source>
        <dbReference type="ARBA" id="ARBA00004651"/>
    </source>
</evidence>
<feature type="transmembrane region" description="Helical" evidence="7">
    <location>
        <begin position="20"/>
        <end position="39"/>
    </location>
</feature>